<dbReference type="Proteomes" id="UP000799428">
    <property type="component" value="Unassembled WGS sequence"/>
</dbReference>
<keyword evidence="1" id="KW-0808">Transferase</keyword>
<protein>
    <submittedName>
        <fullName evidence="1">Glycosyltransferase family 25 protein</fullName>
    </submittedName>
</protein>
<accession>A0A6G1JQV6</accession>
<feature type="non-terminal residue" evidence="1">
    <location>
        <position position="1"/>
    </location>
</feature>
<dbReference type="EMBL" id="MU005790">
    <property type="protein sequence ID" value="KAF2702986.1"/>
    <property type="molecule type" value="Genomic_DNA"/>
</dbReference>
<feature type="non-terminal residue" evidence="1">
    <location>
        <position position="361"/>
    </location>
</feature>
<dbReference type="GO" id="GO:0016740">
    <property type="term" value="F:transferase activity"/>
    <property type="evidence" value="ECO:0007669"/>
    <property type="project" value="UniProtKB-KW"/>
</dbReference>
<gene>
    <name evidence="1" type="ORF">K504DRAFT_361475</name>
</gene>
<sequence length="361" mass="39682">LVAANSTLGFGAILAVSHETSPRRASLVYAANLTGLDIAIPAQPKWTDEDVQTFMVGEEEERGSKSRISRGSALAWMGHLNALRWFLSTDLQTALILEDDVDFSIHVRREQAPLAAAAVRMLLSKPEGSGSARRQYGRHDADPDYWSSTSNWELLHLGHCSDMLPPPLLSSTAHLAYHDDTVLPQASLSKQPQSLLSTLGAPEATRLVHRSYWPLCTFGYAVTRASASRILSTFGSEGSGGKEGEKQTGCVAFDVRILEACRDRDWKCYTVVPELFHHMAAKSEIKVVNDGVEDQKKRDNGGERRKRTENIACGARQPGFAVGMGGGRSGEEVERDEETARWLMEVIGRGECLEDWGEDDI</sequence>
<organism evidence="1 2">
    <name type="scientific">Pleomassaria siparia CBS 279.74</name>
    <dbReference type="NCBI Taxonomy" id="1314801"/>
    <lineage>
        <taxon>Eukaryota</taxon>
        <taxon>Fungi</taxon>
        <taxon>Dikarya</taxon>
        <taxon>Ascomycota</taxon>
        <taxon>Pezizomycotina</taxon>
        <taxon>Dothideomycetes</taxon>
        <taxon>Pleosporomycetidae</taxon>
        <taxon>Pleosporales</taxon>
        <taxon>Pleomassariaceae</taxon>
        <taxon>Pleomassaria</taxon>
    </lineage>
</organism>
<dbReference type="OrthoDB" id="47375at2759"/>
<evidence type="ECO:0000313" key="1">
    <source>
        <dbReference type="EMBL" id="KAF2702986.1"/>
    </source>
</evidence>
<proteinExistence type="predicted"/>
<evidence type="ECO:0000313" key="2">
    <source>
        <dbReference type="Proteomes" id="UP000799428"/>
    </source>
</evidence>
<keyword evidence="2" id="KW-1185">Reference proteome</keyword>
<name>A0A6G1JQV6_9PLEO</name>
<reference evidence="1" key="1">
    <citation type="journal article" date="2020" name="Stud. Mycol.">
        <title>101 Dothideomycetes genomes: a test case for predicting lifestyles and emergence of pathogens.</title>
        <authorList>
            <person name="Haridas S."/>
            <person name="Albert R."/>
            <person name="Binder M."/>
            <person name="Bloem J."/>
            <person name="Labutti K."/>
            <person name="Salamov A."/>
            <person name="Andreopoulos B."/>
            <person name="Baker S."/>
            <person name="Barry K."/>
            <person name="Bills G."/>
            <person name="Bluhm B."/>
            <person name="Cannon C."/>
            <person name="Castanera R."/>
            <person name="Culley D."/>
            <person name="Daum C."/>
            <person name="Ezra D."/>
            <person name="Gonzalez J."/>
            <person name="Henrissat B."/>
            <person name="Kuo A."/>
            <person name="Liang C."/>
            <person name="Lipzen A."/>
            <person name="Lutzoni F."/>
            <person name="Magnuson J."/>
            <person name="Mondo S."/>
            <person name="Nolan M."/>
            <person name="Ohm R."/>
            <person name="Pangilinan J."/>
            <person name="Park H.-J."/>
            <person name="Ramirez L."/>
            <person name="Alfaro M."/>
            <person name="Sun H."/>
            <person name="Tritt A."/>
            <person name="Yoshinaga Y."/>
            <person name="Zwiers L.-H."/>
            <person name="Turgeon B."/>
            <person name="Goodwin S."/>
            <person name="Spatafora J."/>
            <person name="Crous P."/>
            <person name="Grigoriev I."/>
        </authorList>
    </citation>
    <scope>NUCLEOTIDE SEQUENCE</scope>
    <source>
        <strain evidence="1">CBS 279.74</strain>
    </source>
</reference>
<dbReference type="AlphaFoldDB" id="A0A6G1JQV6"/>